<evidence type="ECO:0000256" key="5">
    <source>
        <dbReference type="ARBA" id="ARBA00022777"/>
    </source>
</evidence>
<dbReference type="InterPro" id="IPR036890">
    <property type="entry name" value="HATPase_C_sf"/>
</dbReference>
<dbReference type="InterPro" id="IPR001932">
    <property type="entry name" value="PPM-type_phosphatase-like_dom"/>
</dbReference>
<dbReference type="InterPro" id="IPR003594">
    <property type="entry name" value="HATPase_dom"/>
</dbReference>
<dbReference type="InterPro" id="IPR036457">
    <property type="entry name" value="PPM-type-like_dom_sf"/>
</dbReference>
<dbReference type="InterPro" id="IPR001610">
    <property type="entry name" value="PAC"/>
</dbReference>
<evidence type="ECO:0000259" key="10">
    <source>
        <dbReference type="PROSITE" id="PS50110"/>
    </source>
</evidence>
<evidence type="ECO:0000256" key="4">
    <source>
        <dbReference type="ARBA" id="ARBA00022553"/>
    </source>
</evidence>
<evidence type="ECO:0000259" key="12">
    <source>
        <dbReference type="PROSITE" id="PS50113"/>
    </source>
</evidence>
<evidence type="ECO:0000256" key="2">
    <source>
        <dbReference type="ARBA" id="ARBA00004236"/>
    </source>
</evidence>
<evidence type="ECO:0000313" key="13">
    <source>
        <dbReference type="EMBL" id="MDA0136714.1"/>
    </source>
</evidence>
<evidence type="ECO:0000313" key="14">
    <source>
        <dbReference type="Proteomes" id="UP001147700"/>
    </source>
</evidence>
<feature type="domain" description="Response regulatory" evidence="10">
    <location>
        <begin position="599"/>
        <end position="714"/>
    </location>
</feature>
<feature type="domain" description="Histidine kinase" evidence="9">
    <location>
        <begin position="330"/>
        <end position="548"/>
    </location>
</feature>
<dbReference type="SUPFAM" id="SSF52172">
    <property type="entry name" value="CheY-like"/>
    <property type="match status" value="1"/>
</dbReference>
<dbReference type="Gene3D" id="1.10.287.130">
    <property type="match status" value="1"/>
</dbReference>
<dbReference type="InterPro" id="IPR036097">
    <property type="entry name" value="HisK_dim/P_sf"/>
</dbReference>
<dbReference type="Gene3D" id="3.40.50.2300">
    <property type="match status" value="1"/>
</dbReference>
<proteinExistence type="predicted"/>
<dbReference type="PANTHER" id="PTHR43547:SF2">
    <property type="entry name" value="HYBRID SIGNAL TRANSDUCTION HISTIDINE KINASE C"/>
    <property type="match status" value="1"/>
</dbReference>
<dbReference type="Pfam" id="PF02518">
    <property type="entry name" value="HATPase_c"/>
    <property type="match status" value="1"/>
</dbReference>
<organism evidence="13 14">
    <name type="scientific">Solirubrobacter deserti</name>
    <dbReference type="NCBI Taxonomy" id="2282478"/>
    <lineage>
        <taxon>Bacteria</taxon>
        <taxon>Bacillati</taxon>
        <taxon>Actinomycetota</taxon>
        <taxon>Thermoleophilia</taxon>
        <taxon>Solirubrobacterales</taxon>
        <taxon>Solirubrobacteraceae</taxon>
        <taxon>Solirubrobacter</taxon>
    </lineage>
</organism>
<dbReference type="PANTHER" id="PTHR43547">
    <property type="entry name" value="TWO-COMPONENT HISTIDINE KINASE"/>
    <property type="match status" value="1"/>
</dbReference>
<evidence type="ECO:0000256" key="1">
    <source>
        <dbReference type="ARBA" id="ARBA00000085"/>
    </source>
</evidence>
<dbReference type="InterPro" id="IPR001789">
    <property type="entry name" value="Sig_transdc_resp-reg_receiver"/>
</dbReference>
<keyword evidence="8" id="KW-0175">Coiled coil</keyword>
<comment type="caution">
    <text evidence="13">The sequence shown here is derived from an EMBL/GenBank/DDBJ whole genome shotgun (WGS) entry which is preliminary data.</text>
</comment>
<dbReference type="SMART" id="SM00331">
    <property type="entry name" value="PP2C_SIG"/>
    <property type="match status" value="1"/>
</dbReference>
<dbReference type="Pfam" id="PF08447">
    <property type="entry name" value="PAS_3"/>
    <property type="match status" value="1"/>
</dbReference>
<dbReference type="SMART" id="SM00448">
    <property type="entry name" value="REC"/>
    <property type="match status" value="1"/>
</dbReference>
<dbReference type="InterPro" id="IPR011006">
    <property type="entry name" value="CheY-like_superfamily"/>
</dbReference>
<dbReference type="SUPFAM" id="SSF55785">
    <property type="entry name" value="PYP-like sensor domain (PAS domain)"/>
    <property type="match status" value="1"/>
</dbReference>
<dbReference type="InterPro" id="IPR013655">
    <property type="entry name" value="PAS_fold_3"/>
</dbReference>
<accession>A0ABT4RDV0</accession>
<dbReference type="SUPFAM" id="SSF81606">
    <property type="entry name" value="PP2C-like"/>
    <property type="match status" value="1"/>
</dbReference>
<dbReference type="Gene3D" id="3.30.565.10">
    <property type="entry name" value="Histidine kinase-like ATPase, C-terminal domain"/>
    <property type="match status" value="2"/>
</dbReference>
<dbReference type="SUPFAM" id="SSF55781">
    <property type="entry name" value="GAF domain-like"/>
    <property type="match status" value="1"/>
</dbReference>
<dbReference type="Pfam" id="PF00512">
    <property type="entry name" value="HisKA"/>
    <property type="match status" value="1"/>
</dbReference>
<feature type="modified residue" description="4-aspartylphosphate" evidence="7">
    <location>
        <position position="647"/>
    </location>
</feature>
<keyword evidence="4 7" id="KW-0597">Phosphoprotein</keyword>
<dbReference type="InterPro" id="IPR004358">
    <property type="entry name" value="Sig_transdc_His_kin-like_C"/>
</dbReference>
<dbReference type="InterPro" id="IPR000014">
    <property type="entry name" value="PAS"/>
</dbReference>
<dbReference type="PROSITE" id="PS50112">
    <property type="entry name" value="PAS"/>
    <property type="match status" value="1"/>
</dbReference>
<comment type="catalytic activity">
    <reaction evidence="1">
        <text>ATP + protein L-histidine = ADP + protein N-phospho-L-histidine.</text>
        <dbReference type="EC" id="2.7.13.3"/>
    </reaction>
</comment>
<evidence type="ECO:0000259" key="11">
    <source>
        <dbReference type="PROSITE" id="PS50112"/>
    </source>
</evidence>
<comment type="subcellular location">
    <subcellularLocation>
        <location evidence="2">Cell membrane</location>
    </subcellularLocation>
</comment>
<dbReference type="Pfam" id="PF13581">
    <property type="entry name" value="HATPase_c_2"/>
    <property type="match status" value="1"/>
</dbReference>
<dbReference type="EC" id="2.7.13.3" evidence="3"/>
<dbReference type="EMBL" id="JAPCID010000006">
    <property type="protein sequence ID" value="MDA0136714.1"/>
    <property type="molecule type" value="Genomic_DNA"/>
</dbReference>
<gene>
    <name evidence="13" type="ORF">OJ962_04335</name>
</gene>
<dbReference type="PROSITE" id="PS50110">
    <property type="entry name" value="RESPONSE_REGULATORY"/>
    <property type="match status" value="1"/>
</dbReference>
<dbReference type="SUPFAM" id="SSF47384">
    <property type="entry name" value="Homodimeric domain of signal transducing histidine kinase"/>
    <property type="match status" value="1"/>
</dbReference>
<feature type="domain" description="PAS" evidence="11">
    <location>
        <begin position="757"/>
        <end position="802"/>
    </location>
</feature>
<dbReference type="SUPFAM" id="SSF55874">
    <property type="entry name" value="ATPase domain of HSP90 chaperone/DNA topoisomerase II/histidine kinase"/>
    <property type="match status" value="2"/>
</dbReference>
<dbReference type="SMART" id="SM00387">
    <property type="entry name" value="HATPase_c"/>
    <property type="match status" value="2"/>
</dbReference>
<dbReference type="InterPro" id="IPR003661">
    <property type="entry name" value="HisK_dim/P_dom"/>
</dbReference>
<protein>
    <recommendedName>
        <fullName evidence="3">histidine kinase</fullName>
        <ecNumber evidence="3">2.7.13.3</ecNumber>
    </recommendedName>
</protein>
<evidence type="ECO:0000256" key="7">
    <source>
        <dbReference type="PROSITE-ProRule" id="PRU00169"/>
    </source>
</evidence>
<dbReference type="InterPro" id="IPR000700">
    <property type="entry name" value="PAS-assoc_C"/>
</dbReference>
<evidence type="ECO:0000256" key="3">
    <source>
        <dbReference type="ARBA" id="ARBA00012438"/>
    </source>
</evidence>
<dbReference type="SMART" id="SM00388">
    <property type="entry name" value="HisKA"/>
    <property type="match status" value="1"/>
</dbReference>
<dbReference type="InterPro" id="IPR035965">
    <property type="entry name" value="PAS-like_dom_sf"/>
</dbReference>
<dbReference type="Gene3D" id="3.60.40.10">
    <property type="entry name" value="PPM-type phosphatase domain"/>
    <property type="match status" value="1"/>
</dbReference>
<dbReference type="Gene3D" id="3.30.450.20">
    <property type="entry name" value="PAS domain"/>
    <property type="match status" value="2"/>
</dbReference>
<feature type="coiled-coil region" evidence="8">
    <location>
        <begin position="847"/>
        <end position="876"/>
    </location>
</feature>
<evidence type="ECO:0000256" key="8">
    <source>
        <dbReference type="SAM" id="Coils"/>
    </source>
</evidence>
<dbReference type="Proteomes" id="UP001147700">
    <property type="component" value="Unassembled WGS sequence"/>
</dbReference>
<dbReference type="Pfam" id="PF00072">
    <property type="entry name" value="Response_reg"/>
    <property type="match status" value="1"/>
</dbReference>
<evidence type="ECO:0000256" key="6">
    <source>
        <dbReference type="ARBA" id="ARBA00023012"/>
    </source>
</evidence>
<reference evidence="13" key="1">
    <citation type="submission" date="2022-10" db="EMBL/GenBank/DDBJ databases">
        <title>The WGS of Solirubrobacter sp. CPCC 204708.</title>
        <authorList>
            <person name="Jiang Z."/>
        </authorList>
    </citation>
    <scope>NUCLEOTIDE SEQUENCE</scope>
    <source>
        <strain evidence="13">CPCC 204708</strain>
    </source>
</reference>
<dbReference type="CDD" id="cd00130">
    <property type="entry name" value="PAS"/>
    <property type="match status" value="1"/>
</dbReference>
<sequence>MAETGNARAALTAGGPVGQDLLAVDWEATPLGPPEQWPRALASIVQVLLTSRFSMWMAWGPELTFFCNDAYRRDTLDKKYPWALGRPAREVWAEIWPDIGPRIEGVLTTGQATWDQALLLFLERSGFVEETYHTFSYSPLAGDDGRVAGMLCVVSEDTERVLSERQLATLRDLGAALSAARDEPEVLAATGRALDGDRRTLPFTLVYLYDEAGEAQPAAHSGEGWSPPEDIWPEAEHAIVVDEIDTLNPPKGAWDQPPVAALTVPLGGLGFLVAGLNRYRALDEGYRGFIELVAGQITAGLSNARAYEEERLRNERLLALDEAKTAFFTNVSHELRTPLTLLLGPAEDALADAEDPLEAEQRVRVERIHRNAQRLLKLVNTLLDFSRLQSGRVNAAYTPTDLARYTAELVSMFESATDRAGLTLTIDTPPLPDPVYVDAEMWAKIVMNLVSNALKFTFTGGITVRLYATERHVELTVTDTGIGIDPADRERLFERFHRVVGARSRSHEGTGVGLALVAELAELHGGTVAVDSTPGEGSTFTVTIPFGAGHLPADQVVSDPAAPTDAGRYAEGFVAEAMRWLDPAESEDGEPVHAGERPRVLVVDDNADMRSYIASLLDSRYAVQTAPDGEVALELARRDPPELVVTDVMMPNLDGFGLLAGLQADPATTDIPVIMVSARAGEEGTIEGLEAGADDYLIKPFTARELLARVHANIELDRARRTRDALRRSGDLLDQAQRLARVGSWEVDLLTNDVTASAEYLRQVGLTAEELQEGGLARAFESVHPDDLERASASITSALESGRLEVEFRLLTAESGTRTVYALGELECDADGVPVRMRGSLQDVTDQRAAEQALAAAHAEREAAARERRIADELQRSLMPQRSFDAEQLEIGAYYRAGVAGTQVGGDWYDVIDLGAGRTALVLGDVIGRGVRAAAVMGQLRAAVRAYAQLELSPADVLEMLDHVVGQLGAEQIVTCLVAIFDPRDCTLTYANAGHLPPLLASPGAPPQRLDESAGPPLGTGAPVFTEATAVLGAATLLALYTDGLVERRDRVIDAGIDQLGTTLAALEGEIGELPDALVHALVPEGSDDDVALLVARVLEAPPQTSATLALDSDLSEIRRARTFTTEALVDWGFSERLRDDALLIAGELVTNAILHGRPPVELRLRRNPDHLRIEVDDGAAGIPRKLRPTPADDHGRGLQLTAAVAHRWGTRPLRDGKSVWCELTLSRYGPLRVTSAK</sequence>
<dbReference type="RefSeq" id="WP_202953586.1">
    <property type="nucleotide sequence ID" value="NZ_JAPCID010000006.1"/>
</dbReference>
<keyword evidence="5" id="KW-0808">Transferase</keyword>
<keyword evidence="6" id="KW-0902">Two-component regulatory system</keyword>
<keyword evidence="14" id="KW-1185">Reference proteome</keyword>
<dbReference type="CDD" id="cd00082">
    <property type="entry name" value="HisKA"/>
    <property type="match status" value="1"/>
</dbReference>
<dbReference type="PROSITE" id="PS50109">
    <property type="entry name" value="HIS_KIN"/>
    <property type="match status" value="1"/>
</dbReference>
<name>A0ABT4RDV0_9ACTN</name>
<dbReference type="Pfam" id="PF07228">
    <property type="entry name" value="SpoIIE"/>
    <property type="match status" value="1"/>
</dbReference>
<dbReference type="PROSITE" id="PS50113">
    <property type="entry name" value="PAC"/>
    <property type="match status" value="1"/>
</dbReference>
<dbReference type="InterPro" id="IPR005467">
    <property type="entry name" value="His_kinase_dom"/>
</dbReference>
<dbReference type="CDD" id="cd16936">
    <property type="entry name" value="HATPase_RsbW-like"/>
    <property type="match status" value="1"/>
</dbReference>
<dbReference type="PRINTS" id="PR00344">
    <property type="entry name" value="BCTRLSENSOR"/>
</dbReference>
<dbReference type="CDD" id="cd16922">
    <property type="entry name" value="HATPase_EvgS-ArcB-TorS-like"/>
    <property type="match status" value="1"/>
</dbReference>
<keyword evidence="5" id="KW-0418">Kinase</keyword>
<dbReference type="SMART" id="SM00086">
    <property type="entry name" value="PAC"/>
    <property type="match status" value="2"/>
</dbReference>
<evidence type="ECO:0000259" key="9">
    <source>
        <dbReference type="PROSITE" id="PS50109"/>
    </source>
</evidence>
<dbReference type="Gene3D" id="2.10.70.100">
    <property type="match status" value="1"/>
</dbReference>
<feature type="domain" description="PAC" evidence="12">
    <location>
        <begin position="804"/>
        <end position="856"/>
    </location>
</feature>